<reference evidence="2 3" key="1">
    <citation type="journal article" date="2023" name="Mol. Biol. Evol.">
        <title>Genomics of Secondarily Temperate Adaptation in the Only Non-Antarctic Icefish.</title>
        <authorList>
            <person name="Rivera-Colon A.G."/>
            <person name="Rayamajhi N."/>
            <person name="Minhas B.F."/>
            <person name="Madrigal G."/>
            <person name="Bilyk K.T."/>
            <person name="Yoon V."/>
            <person name="Hune M."/>
            <person name="Gregory S."/>
            <person name="Cheng C.H.C."/>
            <person name="Catchen J.M."/>
        </authorList>
    </citation>
    <scope>NUCLEOTIDE SEQUENCE [LARGE SCALE GENOMIC DNA]</scope>
    <source>
        <strain evidence="2">JC2023a</strain>
    </source>
</reference>
<evidence type="ECO:0000313" key="3">
    <source>
        <dbReference type="Proteomes" id="UP001335648"/>
    </source>
</evidence>
<organism evidence="2 3">
    <name type="scientific">Champsocephalus esox</name>
    <name type="common">pike icefish</name>
    <dbReference type="NCBI Taxonomy" id="159716"/>
    <lineage>
        <taxon>Eukaryota</taxon>
        <taxon>Metazoa</taxon>
        <taxon>Chordata</taxon>
        <taxon>Craniata</taxon>
        <taxon>Vertebrata</taxon>
        <taxon>Euteleostomi</taxon>
        <taxon>Actinopterygii</taxon>
        <taxon>Neopterygii</taxon>
        <taxon>Teleostei</taxon>
        <taxon>Neoteleostei</taxon>
        <taxon>Acanthomorphata</taxon>
        <taxon>Eupercaria</taxon>
        <taxon>Perciformes</taxon>
        <taxon>Notothenioidei</taxon>
        <taxon>Channichthyidae</taxon>
        <taxon>Champsocephalus</taxon>
    </lineage>
</organism>
<keyword evidence="3" id="KW-1185">Reference proteome</keyword>
<gene>
    <name evidence="2" type="ORF">CesoFtcFv8_015382</name>
</gene>
<dbReference type="Proteomes" id="UP001335648">
    <property type="component" value="Unassembled WGS sequence"/>
</dbReference>
<proteinExistence type="predicted"/>
<evidence type="ECO:0000313" key="2">
    <source>
        <dbReference type="EMBL" id="KAK5889373.1"/>
    </source>
</evidence>
<sequence length="66" mass="7181">MGLRCPGGGKVNLLLVPSLHFGEGERAAHREGGAAVSWTGRSQEAGVQRRSHWRARKVLPMRSSCQ</sequence>
<name>A0AAN8GSV5_9TELE</name>
<feature type="region of interest" description="Disordered" evidence="1">
    <location>
        <begin position="32"/>
        <end position="52"/>
    </location>
</feature>
<dbReference type="AlphaFoldDB" id="A0AAN8GSV5"/>
<accession>A0AAN8GSV5</accession>
<protein>
    <submittedName>
        <fullName evidence="2">Uncharacterized protein</fullName>
    </submittedName>
</protein>
<dbReference type="EMBL" id="JAULUE010002057">
    <property type="protein sequence ID" value="KAK5889373.1"/>
    <property type="molecule type" value="Genomic_DNA"/>
</dbReference>
<comment type="caution">
    <text evidence="2">The sequence shown here is derived from an EMBL/GenBank/DDBJ whole genome shotgun (WGS) entry which is preliminary data.</text>
</comment>
<evidence type="ECO:0000256" key="1">
    <source>
        <dbReference type="SAM" id="MobiDB-lite"/>
    </source>
</evidence>